<organism evidence="2 3">
    <name type="scientific">Agrobacterium rosae</name>
    <dbReference type="NCBI Taxonomy" id="1972867"/>
    <lineage>
        <taxon>Bacteria</taxon>
        <taxon>Pseudomonadati</taxon>
        <taxon>Pseudomonadota</taxon>
        <taxon>Alphaproteobacteria</taxon>
        <taxon>Hyphomicrobiales</taxon>
        <taxon>Rhizobiaceae</taxon>
        <taxon>Rhizobium/Agrobacterium group</taxon>
        <taxon>Agrobacterium</taxon>
    </lineage>
</organism>
<evidence type="ECO:0000313" key="3">
    <source>
        <dbReference type="Proteomes" id="UP000187891"/>
    </source>
</evidence>
<proteinExistence type="predicted"/>
<sequence length="541" mass="58880">MASWDWLYLSPEEMLRKKREEEAANNGGINAEMERERQQEIWAAEDREQARLAQSNAIDVTRNNAMAGAGKMAPVPTEQPRAYVDQQKRNLTPAPRVIEDRPILAVEEEDEVVDPTPSPLTYVMTGETNGTKTIDDPESGGLWKFFGYNTPEERNGVSNGLMRAAGAMLGSNEGDFFRTLGKGMEGYATEYDKSLDTSSKRQLDQQRLRANELSLTEGEKTKAINAQIARIYQDAGPSGLTPAQKQQVAALYAEAGDIKSAQAIIGGTATEKTAEIREYEYAKQGGYVGSFADYQARKTGGSKKSTDLQADLDRINEERIAAGKPAYSMEDYQQQQNRAASDTKFAEKSGEENAKMFKEMTEAGFNAQSDLANIDVLDNALAKTPGGLTNIVTNAANQWGLGNLVSEGADSVQVANAMISKLTPMQRPPGSGAASDADMRLFRESLPTLAGTPEGNQIVVTTMRGLATHKQALGTIAARAQSGEITQSEALRQMRELPDPLAEFKKVTQQQNQQKRDANAPLGPRQPSITLPSGRSIMSRG</sequence>
<dbReference type="EMBL" id="FMUE01000003">
    <property type="protein sequence ID" value="SCX19615.1"/>
    <property type="molecule type" value="Genomic_DNA"/>
</dbReference>
<evidence type="ECO:0000256" key="1">
    <source>
        <dbReference type="SAM" id="MobiDB-lite"/>
    </source>
</evidence>
<gene>
    <name evidence="2" type="ORF">DSM25559_1870</name>
</gene>
<dbReference type="Proteomes" id="UP000187891">
    <property type="component" value="Unassembled WGS sequence"/>
</dbReference>
<accession>A0A1R3TIU0</accession>
<dbReference type="AlphaFoldDB" id="A0A1R3TIU0"/>
<name>A0A1R3TIU0_9HYPH</name>
<protein>
    <submittedName>
        <fullName evidence="2">Uncharacterized protein</fullName>
    </submittedName>
</protein>
<dbReference type="STRING" id="1907666.DSM25559_1870"/>
<dbReference type="RefSeq" id="WP_077119265.1">
    <property type="nucleotide sequence ID" value="NZ_FMUE01000003.1"/>
</dbReference>
<evidence type="ECO:0000313" key="2">
    <source>
        <dbReference type="EMBL" id="SCX19615.1"/>
    </source>
</evidence>
<feature type="region of interest" description="Disordered" evidence="1">
    <location>
        <begin position="506"/>
        <end position="541"/>
    </location>
</feature>
<reference evidence="3" key="1">
    <citation type="submission" date="2016-10" db="EMBL/GenBank/DDBJ databases">
        <authorList>
            <person name="Wibberg D."/>
        </authorList>
    </citation>
    <scope>NUCLEOTIDE SEQUENCE [LARGE SCALE GENOMIC DNA]</scope>
</reference>
<feature type="region of interest" description="Disordered" evidence="1">
    <location>
        <begin position="110"/>
        <end position="136"/>
    </location>
</feature>